<dbReference type="InterPro" id="IPR033379">
    <property type="entry name" value="Acid_Pase_AS"/>
</dbReference>
<dbReference type="VEuPathDB" id="VectorBase:LLOJ007107"/>
<dbReference type="InterPro" id="IPR029033">
    <property type="entry name" value="His_PPase_superfam"/>
</dbReference>
<dbReference type="EMBL" id="AJWK01023492">
    <property type="status" value="NOT_ANNOTATED_CDS"/>
    <property type="molecule type" value="Genomic_DNA"/>
</dbReference>
<evidence type="ECO:0000256" key="2">
    <source>
        <dbReference type="ARBA" id="ARBA00005375"/>
    </source>
</evidence>
<dbReference type="Gene3D" id="3.40.50.1240">
    <property type="entry name" value="Phosphoglycerate mutase-like"/>
    <property type="match status" value="1"/>
</dbReference>
<reference evidence="4" key="1">
    <citation type="submission" date="2020-05" db="UniProtKB">
        <authorList>
            <consortium name="EnsemblMetazoa"/>
        </authorList>
    </citation>
    <scope>IDENTIFICATION</scope>
    <source>
        <strain evidence="4">Jacobina</strain>
    </source>
</reference>
<dbReference type="Pfam" id="PF00328">
    <property type="entry name" value="His_Phos_2"/>
    <property type="match status" value="1"/>
</dbReference>
<accession>A0A1B0CQF8</accession>
<dbReference type="InterPro" id="IPR000560">
    <property type="entry name" value="His_Pase_clade-2"/>
</dbReference>
<dbReference type="GO" id="GO:0003993">
    <property type="term" value="F:acid phosphatase activity"/>
    <property type="evidence" value="ECO:0007669"/>
    <property type="project" value="UniProtKB-EC"/>
</dbReference>
<feature type="transmembrane region" description="Helical" evidence="3">
    <location>
        <begin position="7"/>
        <end position="29"/>
    </location>
</feature>
<dbReference type="EnsemblMetazoa" id="LLOJ007107-RA">
    <property type="protein sequence ID" value="LLOJ007107-PA"/>
    <property type="gene ID" value="LLOJ007107"/>
</dbReference>
<organism evidence="4 5">
    <name type="scientific">Lutzomyia longipalpis</name>
    <name type="common">Sand fly</name>
    <dbReference type="NCBI Taxonomy" id="7200"/>
    <lineage>
        <taxon>Eukaryota</taxon>
        <taxon>Metazoa</taxon>
        <taxon>Ecdysozoa</taxon>
        <taxon>Arthropoda</taxon>
        <taxon>Hexapoda</taxon>
        <taxon>Insecta</taxon>
        <taxon>Pterygota</taxon>
        <taxon>Neoptera</taxon>
        <taxon>Endopterygota</taxon>
        <taxon>Diptera</taxon>
        <taxon>Nematocera</taxon>
        <taxon>Psychodoidea</taxon>
        <taxon>Psychodidae</taxon>
        <taxon>Lutzomyia</taxon>
        <taxon>Lutzomyia</taxon>
    </lineage>
</organism>
<sequence length="386" mass="43961">MDSHRRGLTISVILLGTALCTVMLAYFVFGDSNDAEGLRTLRMIAILFRHGDRSPTQLYPNDPHLNHPWPGGLGALSEVKGSLQMYNLGKNLHMRYYRLLPPNGLYSQHDMYIGSSAAERCIMSAQSFMAGFMPPLESRNPLPIPWQPVAIHAPPRLQDYLYAQKKPCPKYEDMLKKLYVNPPPDVVEMNQKNAELYRRLSKETGLNMSTILDMELLYNTLAIEKDAGLTLPDWAEGVFPEKMQPLYERSYTLFTETPFMKKIKGGVIVTDIHDNMVKKLNGLQNRSIFVYSVHDVTLVNFMRAIGVIEETAKVPEYAATIVVELHHSVIYEDDFEVKIVYYFNSEDKFPKELSIPNCESPCSLTAFSKSVDNLIVRNYDEACQLF</sequence>
<evidence type="ECO:0000313" key="5">
    <source>
        <dbReference type="Proteomes" id="UP000092461"/>
    </source>
</evidence>
<evidence type="ECO:0000313" key="4">
    <source>
        <dbReference type="EnsemblMetazoa" id="LLOJ007107-PA"/>
    </source>
</evidence>
<name>A0A1B0CQF8_LUTLO</name>
<dbReference type="AlphaFoldDB" id="A0A1B0CQF8"/>
<dbReference type="CDD" id="cd07061">
    <property type="entry name" value="HP_HAP_like"/>
    <property type="match status" value="1"/>
</dbReference>
<keyword evidence="3" id="KW-0472">Membrane</keyword>
<dbReference type="PANTHER" id="PTHR11567">
    <property type="entry name" value="ACID PHOSPHATASE-RELATED"/>
    <property type="match status" value="1"/>
</dbReference>
<keyword evidence="5" id="KW-1185">Reference proteome</keyword>
<proteinExistence type="inferred from homology"/>
<comment type="catalytic activity">
    <reaction evidence="1">
        <text>a phosphate monoester + H2O = an alcohol + phosphate</text>
        <dbReference type="Rhea" id="RHEA:15017"/>
        <dbReference type="ChEBI" id="CHEBI:15377"/>
        <dbReference type="ChEBI" id="CHEBI:30879"/>
        <dbReference type="ChEBI" id="CHEBI:43474"/>
        <dbReference type="ChEBI" id="CHEBI:67140"/>
        <dbReference type="EC" id="3.1.3.2"/>
    </reaction>
</comment>
<dbReference type="VEuPathDB" id="VectorBase:LLONM1_006396"/>
<keyword evidence="3" id="KW-1133">Transmembrane helix</keyword>
<dbReference type="SUPFAM" id="SSF53254">
    <property type="entry name" value="Phosphoglycerate mutase-like"/>
    <property type="match status" value="1"/>
</dbReference>
<protein>
    <submittedName>
        <fullName evidence="4">Uncharacterized protein</fullName>
    </submittedName>
</protein>
<dbReference type="InterPro" id="IPR050645">
    <property type="entry name" value="Histidine_acid_phosphatase"/>
</dbReference>
<dbReference type="PANTHER" id="PTHR11567:SF19">
    <property type="entry name" value="GH19849P"/>
    <property type="match status" value="1"/>
</dbReference>
<dbReference type="Proteomes" id="UP000092461">
    <property type="component" value="Unassembled WGS sequence"/>
</dbReference>
<comment type="similarity">
    <text evidence="2">Belongs to the histidine acid phosphatase family.</text>
</comment>
<evidence type="ECO:0000256" key="1">
    <source>
        <dbReference type="ARBA" id="ARBA00000032"/>
    </source>
</evidence>
<dbReference type="PROSITE" id="PS00616">
    <property type="entry name" value="HIS_ACID_PHOSPHAT_1"/>
    <property type="match status" value="1"/>
</dbReference>
<evidence type="ECO:0000256" key="3">
    <source>
        <dbReference type="SAM" id="Phobius"/>
    </source>
</evidence>
<keyword evidence="3" id="KW-0812">Transmembrane</keyword>